<dbReference type="PROSITE" id="PS51194">
    <property type="entry name" value="HELICASE_CTER"/>
    <property type="match status" value="1"/>
</dbReference>
<dbReference type="SMART" id="SM00490">
    <property type="entry name" value="HELICc"/>
    <property type="match status" value="1"/>
</dbReference>
<dbReference type="eggNOG" id="KOG0346">
    <property type="taxonomic scope" value="Eukaryota"/>
</dbReference>
<gene>
    <name evidence="12" type="ORF">BBOV_IV002200</name>
</gene>
<comment type="catalytic activity">
    <reaction evidence="8">
        <text>ATP + H2O = ADP + phosphate + H(+)</text>
        <dbReference type="Rhea" id="RHEA:13065"/>
        <dbReference type="ChEBI" id="CHEBI:15377"/>
        <dbReference type="ChEBI" id="CHEBI:15378"/>
        <dbReference type="ChEBI" id="CHEBI:30616"/>
        <dbReference type="ChEBI" id="CHEBI:43474"/>
        <dbReference type="ChEBI" id="CHEBI:456216"/>
        <dbReference type="EC" id="3.6.4.13"/>
    </reaction>
</comment>
<dbReference type="VEuPathDB" id="PiroplasmaDB:BBOV_IV002200"/>
<evidence type="ECO:0000256" key="8">
    <source>
        <dbReference type="ARBA" id="ARBA00047984"/>
    </source>
</evidence>
<dbReference type="EMBL" id="AAXT01000004">
    <property type="protein sequence ID" value="EDO05817.1"/>
    <property type="molecule type" value="Genomic_DNA"/>
</dbReference>
<dbReference type="InterPro" id="IPR014001">
    <property type="entry name" value="Helicase_ATP-bd"/>
</dbReference>
<proteinExistence type="inferred from homology"/>
<evidence type="ECO:0000259" key="11">
    <source>
        <dbReference type="PROSITE" id="PS51194"/>
    </source>
</evidence>
<evidence type="ECO:0000313" key="13">
    <source>
        <dbReference type="Proteomes" id="UP000002173"/>
    </source>
</evidence>
<dbReference type="Pfam" id="PF00271">
    <property type="entry name" value="Helicase_C"/>
    <property type="match status" value="1"/>
</dbReference>
<dbReference type="GO" id="GO:0003724">
    <property type="term" value="F:RNA helicase activity"/>
    <property type="evidence" value="ECO:0007669"/>
    <property type="project" value="UniProtKB-EC"/>
</dbReference>
<comment type="caution">
    <text evidence="12">The sequence shown here is derived from an EMBL/GenBank/DDBJ whole genome shotgun (WGS) entry which is preliminary data.</text>
</comment>
<keyword evidence="4 12" id="KW-0347">Helicase</keyword>
<evidence type="ECO:0000256" key="2">
    <source>
        <dbReference type="ARBA" id="ARBA00022741"/>
    </source>
</evidence>
<dbReference type="SMART" id="SM00487">
    <property type="entry name" value="DEXDc"/>
    <property type="match status" value="1"/>
</dbReference>
<dbReference type="PANTHER" id="PTHR47959">
    <property type="entry name" value="ATP-DEPENDENT RNA HELICASE RHLE-RELATED"/>
    <property type="match status" value="1"/>
</dbReference>
<evidence type="ECO:0000256" key="9">
    <source>
        <dbReference type="SAM" id="MobiDB-lite"/>
    </source>
</evidence>
<sequence>MAAVEDRPADDHSEAVGPAVASASIIEFGRSNLHPTLLESLSQRYTTFTDIQRKAIPLILSGKDVLIKAQTGSGKTLAALVPVANYLYESMRNIGEAQLVVLVVLPTTELVHQTVEVLSSLLEGSVTVKASLKNENIIANVVVSKPNMALYHAKEHQATLKIVVLDEADLLFEFGFKSETLQLAEILRNFGRRKSFQTILLSATLDQHVQNLANLILYKPLFVEAEYKPSMGCIKEFYVRLNEDDKLLFVYALIKMETLPYPALIFTNSDERAYKIKTHLAKLSVESRALSRLLSPRMRQALLTSFNQGTINVLIVADDDRGDKLCATRGVDFKCVQCVLNFDAPTDSTTYTHRIGRTGRMGRVGSSITFICDNDLPLLEDLQGDPSRHIQELDIPKGVFDTMRYRVEDVGKGVTKRLVSTSQMQALRHSALLEDAFVTNLSKRDEVLLKAVVENDEKRLGVEKRHLAHIPKYLVNDPLKATVVELQQKVNMNARPTSKAPTKAEESTKGRTKVRKKKFKKLPKFRRRKK</sequence>
<evidence type="ECO:0000256" key="7">
    <source>
        <dbReference type="ARBA" id="ARBA00038041"/>
    </source>
</evidence>
<keyword evidence="6" id="KW-0694">RNA-binding</keyword>
<keyword evidence="13" id="KW-1185">Reference proteome</keyword>
<dbReference type="OMA" id="LKMECIP"/>
<evidence type="ECO:0000259" key="10">
    <source>
        <dbReference type="PROSITE" id="PS51192"/>
    </source>
</evidence>
<dbReference type="GO" id="GO:0003723">
    <property type="term" value="F:RNA binding"/>
    <property type="evidence" value="ECO:0007669"/>
    <property type="project" value="UniProtKB-KW"/>
</dbReference>
<dbReference type="Proteomes" id="UP000002173">
    <property type="component" value="Unassembled WGS sequence"/>
</dbReference>
<dbReference type="SUPFAM" id="SSF52540">
    <property type="entry name" value="P-loop containing nucleoside triphosphate hydrolases"/>
    <property type="match status" value="1"/>
</dbReference>
<keyword evidence="2" id="KW-0547">Nucleotide-binding</keyword>
<dbReference type="Gene3D" id="3.40.50.300">
    <property type="entry name" value="P-loop containing nucleotide triphosphate hydrolases"/>
    <property type="match status" value="2"/>
</dbReference>
<dbReference type="CDD" id="cd00268">
    <property type="entry name" value="DEADc"/>
    <property type="match status" value="1"/>
</dbReference>
<dbReference type="InParanoid" id="A7AVJ1"/>
<dbReference type="InterPro" id="IPR044742">
    <property type="entry name" value="DEAD/DEAH_RhlB"/>
</dbReference>
<evidence type="ECO:0000256" key="5">
    <source>
        <dbReference type="ARBA" id="ARBA00022840"/>
    </source>
</evidence>
<evidence type="ECO:0000256" key="1">
    <source>
        <dbReference type="ARBA" id="ARBA00012552"/>
    </source>
</evidence>
<evidence type="ECO:0000313" key="12">
    <source>
        <dbReference type="EMBL" id="EDO05817.1"/>
    </source>
</evidence>
<dbReference type="InterPro" id="IPR050079">
    <property type="entry name" value="DEAD_box_RNA_helicase"/>
</dbReference>
<name>A7AVJ1_BABBO</name>
<dbReference type="InterPro" id="IPR027417">
    <property type="entry name" value="P-loop_NTPase"/>
</dbReference>
<reference evidence="13" key="3">
    <citation type="journal article" date="2021" name="Int. J. Parasitol.">
        <title>Comparative analysis of gene expression between Babesia bovis blood stages and kinetes allowed by improved genome annotation.</title>
        <authorList>
            <person name="Ueti M.W."/>
            <person name="Johnson W.C."/>
            <person name="Kappmeyer L.S."/>
            <person name="Herndon D.R."/>
            <person name="Mousel M.R."/>
            <person name="Reif K.E."/>
            <person name="Taus N.S."/>
            <person name="Ifeonu O.O."/>
            <person name="Silva J.C."/>
            <person name="Suarez C.E."/>
            <person name="Brayton K.A."/>
        </authorList>
    </citation>
    <scope>NUCLEOTIDE SEQUENCE [LARGE SCALE GENOMIC DNA]</scope>
</reference>
<dbReference type="GeneID" id="5477604"/>
<reference evidence="13" key="2">
    <citation type="journal article" date="2020" name="Data Brief">
        <title>Transcriptome dataset of Babesia bovis life stages within vertebrate and invertebrate hosts.</title>
        <authorList>
            <person name="Ueti M.W."/>
            <person name="Johnson W.C."/>
            <person name="Kappmeyer L.S."/>
            <person name="Herndon D.R."/>
            <person name="Mousel M.R."/>
            <person name="Reif K.E."/>
            <person name="Taus N.S."/>
            <person name="Ifeonu O.O."/>
            <person name="Silva J.C."/>
            <person name="Suarez C.E."/>
            <person name="Brayton K.A."/>
        </authorList>
    </citation>
    <scope>NUCLEOTIDE SEQUENCE [LARGE SCALE GENOMIC DNA]</scope>
</reference>
<evidence type="ECO:0000256" key="4">
    <source>
        <dbReference type="ARBA" id="ARBA00022806"/>
    </source>
</evidence>
<comment type="similarity">
    <text evidence="7">Belongs to the DEAD box helicase family. DDX56/DBP9 subfamily.</text>
</comment>
<dbReference type="CDD" id="cd18787">
    <property type="entry name" value="SF2_C_DEAD"/>
    <property type="match status" value="1"/>
</dbReference>
<feature type="compositionally biased region" description="Basic residues" evidence="9">
    <location>
        <begin position="510"/>
        <end position="530"/>
    </location>
</feature>
<dbReference type="GO" id="GO:0016787">
    <property type="term" value="F:hydrolase activity"/>
    <property type="evidence" value="ECO:0007669"/>
    <property type="project" value="UniProtKB-KW"/>
</dbReference>
<reference evidence="12 13" key="1">
    <citation type="journal article" date="2007" name="PLoS Pathog.">
        <title>Genome sequence of Babesia bovis and comparative analysis of apicomplexan hemoprotozoa.</title>
        <authorList>
            <person name="Brayton K.A."/>
            <person name="Lau A.O.T."/>
            <person name="Herndon D.R."/>
            <person name="Hannick L."/>
            <person name="Kappmeyer L.S."/>
            <person name="Berens S.J."/>
            <person name="Bidwell S.L."/>
            <person name="Brown W.C."/>
            <person name="Crabtree J."/>
            <person name="Fadrosh D."/>
            <person name="Feldblum T."/>
            <person name="Forberger H.A."/>
            <person name="Haas B.J."/>
            <person name="Howell J.M."/>
            <person name="Khouri H."/>
            <person name="Koo H."/>
            <person name="Mann D.J."/>
            <person name="Norimine J."/>
            <person name="Paulsen I.T."/>
            <person name="Radune D."/>
            <person name="Ren Q."/>
            <person name="Smith R.K. Jr."/>
            <person name="Suarez C.E."/>
            <person name="White O."/>
            <person name="Wortman J.R."/>
            <person name="Knowles D.P. Jr."/>
            <person name="McElwain T.F."/>
            <person name="Nene V.M."/>
        </authorList>
    </citation>
    <scope>NUCLEOTIDE SEQUENCE [LARGE SCALE GENOMIC DNA]</scope>
    <source>
        <strain evidence="12">T2Bo</strain>
    </source>
</reference>
<feature type="compositionally biased region" description="Polar residues" evidence="9">
    <location>
        <begin position="490"/>
        <end position="500"/>
    </location>
</feature>
<feature type="domain" description="Helicase ATP-binding" evidence="10">
    <location>
        <begin position="56"/>
        <end position="223"/>
    </location>
</feature>
<dbReference type="PROSITE" id="PS51192">
    <property type="entry name" value="HELICASE_ATP_BIND_1"/>
    <property type="match status" value="1"/>
</dbReference>
<dbReference type="RefSeq" id="XP_001609385.1">
    <property type="nucleotide sequence ID" value="XM_001609335.1"/>
</dbReference>
<dbReference type="AlphaFoldDB" id="A7AVJ1"/>
<evidence type="ECO:0000256" key="6">
    <source>
        <dbReference type="ARBA" id="ARBA00022884"/>
    </source>
</evidence>
<dbReference type="KEGG" id="bbo:BBOV_IV002200"/>
<dbReference type="Pfam" id="PF00270">
    <property type="entry name" value="DEAD"/>
    <property type="match status" value="1"/>
</dbReference>
<feature type="domain" description="Helicase C-terminal" evidence="11">
    <location>
        <begin position="233"/>
        <end position="411"/>
    </location>
</feature>
<dbReference type="InterPro" id="IPR001650">
    <property type="entry name" value="Helicase_C-like"/>
</dbReference>
<feature type="region of interest" description="Disordered" evidence="9">
    <location>
        <begin position="490"/>
        <end position="530"/>
    </location>
</feature>
<dbReference type="GO" id="GO:0005524">
    <property type="term" value="F:ATP binding"/>
    <property type="evidence" value="ECO:0007669"/>
    <property type="project" value="UniProtKB-KW"/>
</dbReference>
<evidence type="ECO:0000256" key="3">
    <source>
        <dbReference type="ARBA" id="ARBA00022801"/>
    </source>
</evidence>
<dbReference type="PANTHER" id="PTHR47959:SF21">
    <property type="entry name" value="DEAD-BOX HELICASE 56"/>
    <property type="match status" value="1"/>
</dbReference>
<keyword evidence="5" id="KW-0067">ATP-binding</keyword>
<dbReference type="GO" id="GO:0005829">
    <property type="term" value="C:cytosol"/>
    <property type="evidence" value="ECO:0007669"/>
    <property type="project" value="TreeGrafter"/>
</dbReference>
<accession>A7AVJ1</accession>
<dbReference type="InterPro" id="IPR011545">
    <property type="entry name" value="DEAD/DEAH_box_helicase_dom"/>
</dbReference>
<dbReference type="EC" id="3.6.4.13" evidence="1"/>
<organism evidence="12 13">
    <name type="scientific">Babesia bovis</name>
    <dbReference type="NCBI Taxonomy" id="5865"/>
    <lineage>
        <taxon>Eukaryota</taxon>
        <taxon>Sar</taxon>
        <taxon>Alveolata</taxon>
        <taxon>Apicomplexa</taxon>
        <taxon>Aconoidasida</taxon>
        <taxon>Piroplasmida</taxon>
        <taxon>Babesiidae</taxon>
        <taxon>Babesia</taxon>
    </lineage>
</organism>
<keyword evidence="3" id="KW-0378">Hydrolase</keyword>
<protein>
    <recommendedName>
        <fullName evidence="1">RNA helicase</fullName>
        <ecNumber evidence="1">3.6.4.13</ecNumber>
    </recommendedName>
</protein>
<dbReference type="STRING" id="5865.A7AVJ1"/>